<gene>
    <name evidence="2" type="ORF">HNP49_002200</name>
</gene>
<reference evidence="2 3" key="1">
    <citation type="submission" date="2020-08" db="EMBL/GenBank/DDBJ databases">
        <title>Functional genomics of gut bacteria from endangered species of beetles.</title>
        <authorList>
            <person name="Carlos-Shanley C."/>
        </authorList>
    </citation>
    <scope>NUCLEOTIDE SEQUENCE [LARGE SCALE GENOMIC DNA]</scope>
    <source>
        <strain evidence="2 3">S00202</strain>
    </source>
</reference>
<dbReference type="InterPro" id="IPR036005">
    <property type="entry name" value="Creatinase/aminopeptidase-like"/>
</dbReference>
<proteinExistence type="predicted"/>
<dbReference type="CDD" id="cd01066">
    <property type="entry name" value="APP_MetAP"/>
    <property type="match status" value="1"/>
</dbReference>
<comment type="caution">
    <text evidence="2">The sequence shown here is derived from an EMBL/GenBank/DDBJ whole genome shotgun (WGS) entry which is preliminary data.</text>
</comment>
<accession>A0A7X0ES11</accession>
<evidence type="ECO:0000313" key="2">
    <source>
        <dbReference type="EMBL" id="MBB6342032.1"/>
    </source>
</evidence>
<keyword evidence="2" id="KW-0645">Protease</keyword>
<protein>
    <submittedName>
        <fullName evidence="2">Xaa-Pro aminopeptidase</fullName>
    </submittedName>
</protein>
<evidence type="ECO:0000259" key="1">
    <source>
        <dbReference type="Pfam" id="PF00557"/>
    </source>
</evidence>
<organism evidence="2 3">
    <name type="scientific">Pseudomonas fluvialis</name>
    <dbReference type="NCBI Taxonomy" id="1793966"/>
    <lineage>
        <taxon>Bacteria</taxon>
        <taxon>Pseudomonadati</taxon>
        <taxon>Pseudomonadota</taxon>
        <taxon>Gammaproteobacteria</taxon>
        <taxon>Pseudomonadales</taxon>
        <taxon>Pseudomonadaceae</taxon>
        <taxon>Pseudomonas</taxon>
    </lineage>
</organism>
<keyword evidence="3" id="KW-1185">Reference proteome</keyword>
<dbReference type="GO" id="GO:0004177">
    <property type="term" value="F:aminopeptidase activity"/>
    <property type="evidence" value="ECO:0007669"/>
    <property type="project" value="UniProtKB-KW"/>
</dbReference>
<dbReference type="Proteomes" id="UP000557193">
    <property type="component" value="Unassembled WGS sequence"/>
</dbReference>
<dbReference type="EMBL" id="JACHLL010000003">
    <property type="protein sequence ID" value="MBB6342032.1"/>
    <property type="molecule type" value="Genomic_DNA"/>
</dbReference>
<keyword evidence="2" id="KW-0378">Hydrolase</keyword>
<dbReference type="AlphaFoldDB" id="A0A7X0ES11"/>
<name>A0A7X0ES11_9PSED</name>
<sequence>MPAHPRALSAHDLYQFRSIQRLAYQCAETIAGELKPGIREKDAAALMKTWLQDHGVNDWFHQPFAWFGARTAFDGFDGLRHLGGFNLAFYPGKTVLEEGMPFILDCAPTRGAYTADIGYSGALGHNPRVERLQDDLMAHRQLILDLVKQRKPLAEVSQAIDALCAKQGTQPRHKAYPFEVLAHRVEKLGDRKQGLSIARFGVRNLYTLTRNALVTGRQQGWSPLWSSHSRSAHPPTPGLWAVEPHLGWRGVGVKFEELLVVTEHDAYWLDEDLPHVRRWQARQGETRQVAA</sequence>
<dbReference type="InterPro" id="IPR000994">
    <property type="entry name" value="Pept_M24"/>
</dbReference>
<keyword evidence="2" id="KW-0031">Aminopeptidase</keyword>
<feature type="domain" description="Peptidase M24" evidence="1">
    <location>
        <begin position="16"/>
        <end position="263"/>
    </location>
</feature>
<evidence type="ECO:0000313" key="3">
    <source>
        <dbReference type="Proteomes" id="UP000557193"/>
    </source>
</evidence>
<dbReference type="SUPFAM" id="SSF55920">
    <property type="entry name" value="Creatinase/aminopeptidase"/>
    <property type="match status" value="1"/>
</dbReference>
<dbReference type="RefSeq" id="WP_184683229.1">
    <property type="nucleotide sequence ID" value="NZ_JACHLL010000003.1"/>
</dbReference>
<dbReference type="Pfam" id="PF00557">
    <property type="entry name" value="Peptidase_M24"/>
    <property type="match status" value="1"/>
</dbReference>
<dbReference type="Gene3D" id="3.90.230.10">
    <property type="entry name" value="Creatinase/methionine aminopeptidase superfamily"/>
    <property type="match status" value="1"/>
</dbReference>